<dbReference type="Gene3D" id="3.30.2310.20">
    <property type="entry name" value="RelE-like"/>
    <property type="match status" value="1"/>
</dbReference>
<dbReference type="GO" id="GO:0016787">
    <property type="term" value="F:hydrolase activity"/>
    <property type="evidence" value="ECO:0007669"/>
    <property type="project" value="UniProtKB-KW"/>
</dbReference>
<dbReference type="EC" id="3.1.-.-" evidence="3"/>
<accession>A0A6N3AHN3</accession>
<keyword evidence="1" id="KW-1277">Toxin-antitoxin system</keyword>
<dbReference type="EMBL" id="CACRUA010000009">
    <property type="protein sequence ID" value="VYT91949.1"/>
    <property type="molecule type" value="Genomic_DNA"/>
</dbReference>
<dbReference type="GO" id="GO:0004521">
    <property type="term" value="F:RNA endonuclease activity"/>
    <property type="evidence" value="ECO:0007669"/>
    <property type="project" value="TreeGrafter"/>
</dbReference>
<sequence>MTYQLVLTGKFKKGLKRAKKRGLDIELLDTVVDKLIHGLSLDDKHRDHELKGRYTGFRECHIQPDWLLIYLIEHDILTLTLVDTGSHSDLFEMYQGFWQHIGNRKSVSQNK</sequence>
<proteinExistence type="predicted"/>
<reference evidence="3" key="1">
    <citation type="submission" date="2019-11" db="EMBL/GenBank/DDBJ databases">
        <authorList>
            <person name="Feng L."/>
        </authorList>
    </citation>
    <scope>NUCLEOTIDE SEQUENCE</scope>
    <source>
        <strain evidence="3">CsymbiosumLFYP84</strain>
    </source>
</reference>
<dbReference type="InterPro" id="IPR004386">
    <property type="entry name" value="Toxin_YafQ-like"/>
</dbReference>
<organism evidence="3">
    <name type="scientific">Clostridium symbiosum</name>
    <name type="common">Bacteroides symbiosus</name>
    <dbReference type="NCBI Taxonomy" id="1512"/>
    <lineage>
        <taxon>Bacteria</taxon>
        <taxon>Bacillati</taxon>
        <taxon>Bacillota</taxon>
        <taxon>Clostridia</taxon>
        <taxon>Lachnospirales</taxon>
        <taxon>Lachnospiraceae</taxon>
        <taxon>Otoolea</taxon>
    </lineage>
</organism>
<dbReference type="InterPro" id="IPR007712">
    <property type="entry name" value="RelE/ParE_toxin"/>
</dbReference>
<dbReference type="GO" id="GO:0006402">
    <property type="term" value="P:mRNA catabolic process"/>
    <property type="evidence" value="ECO:0007669"/>
    <property type="project" value="TreeGrafter"/>
</dbReference>
<gene>
    <name evidence="3" type="primary">yafQ</name>
    <name evidence="3" type="ORF">CSLFYP84_00910</name>
</gene>
<dbReference type="PANTHER" id="PTHR40588:SF1">
    <property type="entry name" value="MRNA INTERFERASE TOXIN YAFQ"/>
    <property type="match status" value="1"/>
</dbReference>
<dbReference type="SUPFAM" id="SSF143011">
    <property type="entry name" value="RelE-like"/>
    <property type="match status" value="1"/>
</dbReference>
<evidence type="ECO:0000256" key="1">
    <source>
        <dbReference type="ARBA" id="ARBA00022649"/>
    </source>
</evidence>
<dbReference type="GO" id="GO:0006415">
    <property type="term" value="P:translational termination"/>
    <property type="evidence" value="ECO:0007669"/>
    <property type="project" value="TreeGrafter"/>
</dbReference>
<keyword evidence="3" id="KW-0378">Hydrolase</keyword>
<dbReference type="AlphaFoldDB" id="A0A6N3AHN3"/>
<feature type="active site" description="Proton donor" evidence="2">
    <location>
        <position position="87"/>
    </location>
</feature>
<dbReference type="NCBIfam" id="TIGR02385">
    <property type="entry name" value="RelE_StbE"/>
    <property type="match status" value="1"/>
</dbReference>
<dbReference type="RefSeq" id="WP_021642082.1">
    <property type="nucleotide sequence ID" value="NZ_CACRUA010000009.1"/>
</dbReference>
<dbReference type="InterPro" id="IPR035093">
    <property type="entry name" value="RelE/ParE_toxin_dom_sf"/>
</dbReference>
<evidence type="ECO:0000313" key="3">
    <source>
        <dbReference type="EMBL" id="VYT91949.1"/>
    </source>
</evidence>
<dbReference type="PIRSF" id="PIRSF006156">
    <property type="entry name" value="YafQ"/>
    <property type="match status" value="1"/>
</dbReference>
<name>A0A6N3AHN3_CLOSY</name>
<dbReference type="Pfam" id="PF15738">
    <property type="entry name" value="YafQ_toxin"/>
    <property type="match status" value="1"/>
</dbReference>
<evidence type="ECO:0000256" key="2">
    <source>
        <dbReference type="PIRSR" id="PIRSR006156-1"/>
    </source>
</evidence>
<dbReference type="PANTHER" id="PTHR40588">
    <property type="entry name" value="MRNA INTERFERASE TOXIN YAFQ"/>
    <property type="match status" value="1"/>
</dbReference>
<protein>
    <submittedName>
        <fullName evidence="3">mRNA interferase YafQ</fullName>
        <ecNumber evidence="3">3.1.-.-</ecNumber>
    </submittedName>
</protein>